<proteinExistence type="predicted"/>
<feature type="domain" description="HTH cro/C1-type" evidence="1">
    <location>
        <begin position="10"/>
        <end position="64"/>
    </location>
</feature>
<dbReference type="GO" id="GO:0003677">
    <property type="term" value="F:DNA binding"/>
    <property type="evidence" value="ECO:0007669"/>
    <property type="project" value="InterPro"/>
</dbReference>
<sequence>MTNKMFGNFIKQIRIQKNISTSEIAKNLTVSEAEYIRYENGDMSIYIDDLFVIAKILDTDVNYLLNIYEKK</sequence>
<dbReference type="PROSITE" id="PS50943">
    <property type="entry name" value="HTH_CROC1"/>
    <property type="match status" value="1"/>
</dbReference>
<evidence type="ECO:0000259" key="1">
    <source>
        <dbReference type="PROSITE" id="PS50943"/>
    </source>
</evidence>
<dbReference type="CDD" id="cd00093">
    <property type="entry name" value="HTH_XRE"/>
    <property type="match status" value="1"/>
</dbReference>
<reference evidence="2 3" key="1">
    <citation type="submission" date="2018-06" db="EMBL/GenBank/DDBJ databases">
        <authorList>
            <consortium name="Pathogen Informatics"/>
            <person name="Doyle S."/>
        </authorList>
    </citation>
    <scope>NUCLEOTIDE SEQUENCE [LARGE SCALE GENOMIC DNA]</scope>
    <source>
        <strain evidence="2 3">NCTC12026</strain>
    </source>
</reference>
<dbReference type="AlphaFoldDB" id="A0A379G5C6"/>
<organism evidence="2 3">
    <name type="scientific">Providencia rustigianii</name>
    <dbReference type="NCBI Taxonomy" id="158850"/>
    <lineage>
        <taxon>Bacteria</taxon>
        <taxon>Pseudomonadati</taxon>
        <taxon>Pseudomonadota</taxon>
        <taxon>Gammaproteobacteria</taxon>
        <taxon>Enterobacterales</taxon>
        <taxon>Morganellaceae</taxon>
        <taxon>Providencia</taxon>
    </lineage>
</organism>
<dbReference type="InterPro" id="IPR010982">
    <property type="entry name" value="Lambda_DNA-bd_dom_sf"/>
</dbReference>
<dbReference type="SMART" id="SM00530">
    <property type="entry name" value="HTH_XRE"/>
    <property type="match status" value="1"/>
</dbReference>
<dbReference type="Proteomes" id="UP000255129">
    <property type="component" value="Unassembled WGS sequence"/>
</dbReference>
<gene>
    <name evidence="2" type="ORF">NCTC12026_02596</name>
</gene>
<dbReference type="Gene3D" id="1.10.260.40">
    <property type="entry name" value="lambda repressor-like DNA-binding domains"/>
    <property type="match status" value="1"/>
</dbReference>
<dbReference type="SUPFAM" id="SSF47413">
    <property type="entry name" value="lambda repressor-like DNA-binding domains"/>
    <property type="match status" value="1"/>
</dbReference>
<dbReference type="InterPro" id="IPR001387">
    <property type="entry name" value="Cro/C1-type_HTH"/>
</dbReference>
<evidence type="ECO:0000313" key="3">
    <source>
        <dbReference type="Proteomes" id="UP000255129"/>
    </source>
</evidence>
<accession>A0A379G5C6</accession>
<dbReference type="OrthoDB" id="6466865at2"/>
<evidence type="ECO:0000313" key="2">
    <source>
        <dbReference type="EMBL" id="SUC36178.1"/>
    </source>
</evidence>
<dbReference type="EMBL" id="UGUA01000002">
    <property type="protein sequence ID" value="SUC36178.1"/>
    <property type="molecule type" value="Genomic_DNA"/>
</dbReference>
<dbReference type="RefSeq" id="WP_115164507.1">
    <property type="nucleotide sequence ID" value="NZ_AP018946.1"/>
</dbReference>
<name>A0A379G5C6_9GAMM</name>
<dbReference type="Pfam" id="PF01381">
    <property type="entry name" value="HTH_3"/>
    <property type="match status" value="1"/>
</dbReference>
<protein>
    <submittedName>
        <fullName evidence="2">Helix-turn-helix domain</fullName>
    </submittedName>
</protein>